<accession>A0AA35SIL5</accession>
<keyword evidence="1" id="KW-0732">Signal</keyword>
<feature type="chain" id="PRO_5041394438" evidence="1">
    <location>
        <begin position="20"/>
        <end position="61"/>
    </location>
</feature>
<organism evidence="2 3">
    <name type="scientific">Geodia barretti</name>
    <name type="common">Barrett's horny sponge</name>
    <dbReference type="NCBI Taxonomy" id="519541"/>
    <lineage>
        <taxon>Eukaryota</taxon>
        <taxon>Metazoa</taxon>
        <taxon>Porifera</taxon>
        <taxon>Demospongiae</taxon>
        <taxon>Heteroscleromorpha</taxon>
        <taxon>Tetractinellida</taxon>
        <taxon>Astrophorina</taxon>
        <taxon>Geodiidae</taxon>
        <taxon>Geodia</taxon>
    </lineage>
</organism>
<feature type="signal peptide" evidence="1">
    <location>
        <begin position="1"/>
        <end position="19"/>
    </location>
</feature>
<gene>
    <name evidence="2" type="ORF">GBAR_LOCUS17453</name>
</gene>
<protein>
    <submittedName>
        <fullName evidence="2">Uncharacterized protein</fullName>
    </submittedName>
</protein>
<name>A0AA35SIL5_GEOBA</name>
<evidence type="ECO:0000313" key="3">
    <source>
        <dbReference type="Proteomes" id="UP001174909"/>
    </source>
</evidence>
<proteinExistence type="predicted"/>
<comment type="caution">
    <text evidence="2">The sequence shown here is derived from an EMBL/GenBank/DDBJ whole genome shotgun (WGS) entry which is preliminary data.</text>
</comment>
<dbReference type="Proteomes" id="UP001174909">
    <property type="component" value="Unassembled WGS sequence"/>
</dbReference>
<evidence type="ECO:0000313" key="2">
    <source>
        <dbReference type="EMBL" id="CAI8030765.1"/>
    </source>
</evidence>
<dbReference type="EMBL" id="CASHTH010002498">
    <property type="protein sequence ID" value="CAI8030765.1"/>
    <property type="molecule type" value="Genomic_DNA"/>
</dbReference>
<evidence type="ECO:0000256" key="1">
    <source>
        <dbReference type="SAM" id="SignalP"/>
    </source>
</evidence>
<reference evidence="2" key="1">
    <citation type="submission" date="2023-03" db="EMBL/GenBank/DDBJ databases">
        <authorList>
            <person name="Steffen K."/>
            <person name="Cardenas P."/>
        </authorList>
    </citation>
    <scope>NUCLEOTIDE SEQUENCE</scope>
</reference>
<sequence length="61" mass="6930">MQGLPGLVIFTFHCGIVYSVMQVHQVQEKNFQNWFGGNNIIRSKLSSGVLLSRVVWRKPPS</sequence>
<keyword evidence="3" id="KW-1185">Reference proteome</keyword>
<dbReference type="AlphaFoldDB" id="A0AA35SIL5"/>